<accession>A0AA85J488</accession>
<sequence>FAFLSLEITAFLLLLRLSLLTAADRSQDYDATLILLGVSTFQRAITVKERQLIDMNNKKAVAEENVQTLEDRLEAQARETGKSITKFVSCLFNISTYYYEPEIYRNVSQTIREVQQSCGNYLYISQSRDIWRESLIHGSKSGPSRKSNDRILVTSIILN</sequence>
<feature type="chain" id="PRO_5041650585" evidence="2">
    <location>
        <begin position="23"/>
        <end position="159"/>
    </location>
</feature>
<evidence type="ECO:0000256" key="2">
    <source>
        <dbReference type="SAM" id="SignalP"/>
    </source>
</evidence>
<keyword evidence="1" id="KW-0175">Coiled coil</keyword>
<proteinExistence type="predicted"/>
<dbReference type="WBParaSite" id="TREG1_139650.1">
    <property type="protein sequence ID" value="TREG1_139650.1"/>
    <property type="gene ID" value="TREG1_139650"/>
</dbReference>
<reference evidence="4" key="2">
    <citation type="submission" date="2023-11" db="UniProtKB">
        <authorList>
            <consortium name="WormBaseParasite"/>
        </authorList>
    </citation>
    <scope>IDENTIFICATION</scope>
</reference>
<name>A0AA85J488_TRIRE</name>
<feature type="coiled-coil region" evidence="1">
    <location>
        <begin position="45"/>
        <end position="79"/>
    </location>
</feature>
<organism evidence="3 4">
    <name type="scientific">Trichobilharzia regenti</name>
    <name type="common">Nasal bird schistosome</name>
    <dbReference type="NCBI Taxonomy" id="157069"/>
    <lineage>
        <taxon>Eukaryota</taxon>
        <taxon>Metazoa</taxon>
        <taxon>Spiralia</taxon>
        <taxon>Lophotrochozoa</taxon>
        <taxon>Platyhelminthes</taxon>
        <taxon>Trematoda</taxon>
        <taxon>Digenea</taxon>
        <taxon>Strigeidida</taxon>
        <taxon>Schistosomatoidea</taxon>
        <taxon>Schistosomatidae</taxon>
        <taxon>Trichobilharzia</taxon>
    </lineage>
</organism>
<reference evidence="3" key="1">
    <citation type="submission" date="2022-06" db="EMBL/GenBank/DDBJ databases">
        <authorList>
            <person name="Berger JAMES D."/>
            <person name="Berger JAMES D."/>
        </authorList>
    </citation>
    <scope>NUCLEOTIDE SEQUENCE [LARGE SCALE GENOMIC DNA]</scope>
</reference>
<keyword evidence="3" id="KW-1185">Reference proteome</keyword>
<feature type="signal peptide" evidence="2">
    <location>
        <begin position="1"/>
        <end position="22"/>
    </location>
</feature>
<evidence type="ECO:0000256" key="1">
    <source>
        <dbReference type="SAM" id="Coils"/>
    </source>
</evidence>
<dbReference type="Proteomes" id="UP000050795">
    <property type="component" value="Unassembled WGS sequence"/>
</dbReference>
<dbReference type="AlphaFoldDB" id="A0AA85J488"/>
<protein>
    <submittedName>
        <fullName evidence="4">Uncharacterized protein</fullName>
    </submittedName>
</protein>
<keyword evidence="2" id="KW-0732">Signal</keyword>
<evidence type="ECO:0000313" key="4">
    <source>
        <dbReference type="WBParaSite" id="TREG1_139650.1"/>
    </source>
</evidence>
<evidence type="ECO:0000313" key="3">
    <source>
        <dbReference type="Proteomes" id="UP000050795"/>
    </source>
</evidence>